<evidence type="ECO:0000256" key="1">
    <source>
        <dbReference type="SAM" id="MobiDB-lite"/>
    </source>
</evidence>
<organism evidence="2 3">
    <name type="scientific">Prorocentrum cordatum</name>
    <dbReference type="NCBI Taxonomy" id="2364126"/>
    <lineage>
        <taxon>Eukaryota</taxon>
        <taxon>Sar</taxon>
        <taxon>Alveolata</taxon>
        <taxon>Dinophyceae</taxon>
        <taxon>Prorocentrales</taxon>
        <taxon>Prorocentraceae</taxon>
        <taxon>Prorocentrum</taxon>
    </lineage>
</organism>
<accession>A0ABN9UNE0</accession>
<reference evidence="2" key="1">
    <citation type="submission" date="2023-10" db="EMBL/GenBank/DDBJ databases">
        <authorList>
            <person name="Chen Y."/>
            <person name="Shah S."/>
            <person name="Dougan E. K."/>
            <person name="Thang M."/>
            <person name="Chan C."/>
        </authorList>
    </citation>
    <scope>NUCLEOTIDE SEQUENCE [LARGE SCALE GENOMIC DNA]</scope>
</reference>
<gene>
    <name evidence="2" type="ORF">PCOR1329_LOCUS50113</name>
</gene>
<proteinExistence type="predicted"/>
<dbReference type="Proteomes" id="UP001189429">
    <property type="component" value="Unassembled WGS sequence"/>
</dbReference>
<protein>
    <submittedName>
        <fullName evidence="2">Uncharacterized protein</fullName>
    </submittedName>
</protein>
<keyword evidence="3" id="KW-1185">Reference proteome</keyword>
<feature type="compositionally biased region" description="Polar residues" evidence="1">
    <location>
        <begin position="29"/>
        <end position="47"/>
    </location>
</feature>
<feature type="region of interest" description="Disordered" evidence="1">
    <location>
        <begin position="1"/>
        <end position="106"/>
    </location>
</feature>
<dbReference type="EMBL" id="CAUYUJ010016061">
    <property type="protein sequence ID" value="CAK0861444.1"/>
    <property type="molecule type" value="Genomic_DNA"/>
</dbReference>
<evidence type="ECO:0000313" key="2">
    <source>
        <dbReference type="EMBL" id="CAK0861444.1"/>
    </source>
</evidence>
<comment type="caution">
    <text evidence="2">The sequence shown here is derived from an EMBL/GenBank/DDBJ whole genome shotgun (WGS) entry which is preliminary data.</text>
</comment>
<evidence type="ECO:0000313" key="3">
    <source>
        <dbReference type="Proteomes" id="UP001189429"/>
    </source>
</evidence>
<sequence>MPRRPPAGAPPREAAETPPPKARPPRGALTTTPETPAKPRNSSTPTKLSAGPAKGKGQGGAVRRASVSTDDQRRPTAAGSAGLRTEADALRHRGAQPPPSAEPGSCSAPLLPAVLALPPVPPADSTAAAARMLLAGMSQHALPAPSSPLPGGSGVRGAPGLERAVVADGAGAAAAAAAQSGPAVEDVVPASAASRTAAALQERTPLVLLSCLLDFCFDPFVLQHSDYMHGLIKTQLGPPKSCPAGPWTREELLAIRLGPNELLGADSRVKGLLAQLPEGTAQRLGELVRPTRLRWLEGGRWGLRAPPEVRYPLVLQQTPPEGAQRVIQVLSHAVDGPLMDTSAHGHQRRLRLGMELGAHPCDVACLQGLDPEGLGGDIAATFSGWGYSCFAMSARHTGGDADSREQVEEVDREMAVAVFWNQGRWRAVATHRFESGVSVDLQPRRDGTAGQIVRIACIMPQLTDGCFTGLEAALRKPSPGCVGAPPIVVCADLAELGGAEAAAILPGLASMRSAMVEAVGAELSAPCAGGARPRQLWRPGSILVDGVQASSVLAGHTDDYLAWLPDDLVRKQFPAGRPLLWAELCWDDGHAAFAGGDRVQ</sequence>
<name>A0ABN9UNE0_9DINO</name>